<sequence length="120" mass="14504">MNTVVKLLHGMQAMTRTFCEPEQVRDDRAIFANIACKLLYQKYNGALTSVSFQTELRILRMYFEEYVRNIYEIIHDEIPLFAYADYLKYGFDSMMWDDEDQMTETKWKQILFDNCKKFYT</sequence>
<dbReference type="EMBL" id="MK240351">
    <property type="protein sequence ID" value="QAU03938.1"/>
    <property type="molecule type" value="Genomic_DNA"/>
</dbReference>
<evidence type="ECO:0000313" key="2">
    <source>
        <dbReference type="Proteomes" id="UP000289169"/>
    </source>
</evidence>
<gene>
    <name evidence="1" type="ORF">Henu6_gp133</name>
</gene>
<protein>
    <submittedName>
        <fullName evidence="1">Uncharacterized protein</fullName>
    </submittedName>
</protein>
<dbReference type="Proteomes" id="UP000289169">
    <property type="component" value="Segment"/>
</dbReference>
<name>A0A410T5D0_9CAUD</name>
<proteinExistence type="predicted"/>
<evidence type="ECO:0000313" key="1">
    <source>
        <dbReference type="EMBL" id="QAU03938.1"/>
    </source>
</evidence>
<organism evidence="1 2">
    <name type="scientific">Acinetobacter phage Henu6</name>
    <dbReference type="NCBI Taxonomy" id="2500136"/>
    <lineage>
        <taxon>Viruses</taxon>
        <taxon>Duplodnaviria</taxon>
        <taxon>Heunggongvirae</taxon>
        <taxon>Uroviricota</taxon>
        <taxon>Caudoviricetes</taxon>
        <taxon>Pantevenvirales</taxon>
        <taxon>Straboviridae</taxon>
        <taxon>Twarogvirinae</taxon>
        <taxon>Zedzedvirus</taxon>
        <taxon>Zedzedvirus zz1</taxon>
    </lineage>
</organism>
<reference evidence="1 2" key="1">
    <citation type="submission" date="2018-11" db="EMBL/GenBank/DDBJ databases">
        <authorList>
            <person name="Teng T."/>
        </authorList>
    </citation>
    <scope>NUCLEOTIDE SEQUENCE [LARGE SCALE GENOMIC DNA]</scope>
</reference>
<accession>A0A410T5D0</accession>